<proteinExistence type="predicted"/>
<sequence>MPEGMFGPIWDGSLTKFVVMLRAIFDLGLSTSSLAAFAHPLGIVHFRLLSMEGSVVRIVPNLFNFIVHSSFFSSTGCLFLAQQFCDQPPHCLMGGVTTIAPCPSSFVCQVLSVKFCLSSSVCQVLSVKFCLPSSACQVPSVKSCLSSPSVKFCLSSLVCRVPSVKFYRLVSRDGRTAFALVSGGECRYYCVRVVGFCSPTLADVAC</sequence>
<comment type="caution">
    <text evidence="1">The sequence shown here is derived from an EMBL/GenBank/DDBJ whole genome shotgun (WGS) entry which is preliminary data.</text>
</comment>
<organism evidence="1 2">
    <name type="scientific">Cordyceps javanica</name>
    <dbReference type="NCBI Taxonomy" id="43265"/>
    <lineage>
        <taxon>Eukaryota</taxon>
        <taxon>Fungi</taxon>
        <taxon>Dikarya</taxon>
        <taxon>Ascomycota</taxon>
        <taxon>Pezizomycotina</taxon>
        <taxon>Sordariomycetes</taxon>
        <taxon>Hypocreomycetidae</taxon>
        <taxon>Hypocreales</taxon>
        <taxon>Cordycipitaceae</taxon>
        <taxon>Cordyceps</taxon>
    </lineage>
</organism>
<evidence type="ECO:0000313" key="2">
    <source>
        <dbReference type="Proteomes" id="UP000315783"/>
    </source>
</evidence>
<keyword evidence="2" id="KW-1185">Reference proteome</keyword>
<protein>
    <submittedName>
        <fullName evidence="1">Uncharacterized protein</fullName>
    </submittedName>
</protein>
<dbReference type="EMBL" id="SPUK01000045">
    <property type="protein sequence ID" value="TQV90006.1"/>
    <property type="molecule type" value="Genomic_DNA"/>
</dbReference>
<reference evidence="1 2" key="1">
    <citation type="journal article" date="2019" name="Appl. Microbiol. Biotechnol.">
        <title>Genome sequence of Isaria javanica and comparative genome analysis insights into family S53 peptidase evolution in fungal entomopathogens.</title>
        <authorList>
            <person name="Lin R."/>
            <person name="Zhang X."/>
            <person name="Xin B."/>
            <person name="Zou M."/>
            <person name="Gao Y."/>
            <person name="Qin F."/>
            <person name="Hu Q."/>
            <person name="Xie B."/>
            <person name="Cheng X."/>
        </authorList>
    </citation>
    <scope>NUCLEOTIDE SEQUENCE [LARGE SCALE GENOMIC DNA]</scope>
    <source>
        <strain evidence="1 2">IJ1G</strain>
    </source>
</reference>
<evidence type="ECO:0000313" key="1">
    <source>
        <dbReference type="EMBL" id="TQV90006.1"/>
    </source>
</evidence>
<name>A0A545UKL9_9HYPO</name>
<gene>
    <name evidence="1" type="ORF">IF1G_11329</name>
</gene>
<accession>A0A545UKL9</accession>
<dbReference type="Proteomes" id="UP000315783">
    <property type="component" value="Unassembled WGS sequence"/>
</dbReference>
<dbReference type="AlphaFoldDB" id="A0A545UKL9"/>